<reference evidence="5 6" key="1">
    <citation type="submission" date="2024-02" db="EMBL/GenBank/DDBJ databases">
        <title>Marinospirillum sp. MEB 164 isolated from Lonar lake sediment.</title>
        <authorList>
            <person name="Joshi A."/>
            <person name="Thite S."/>
        </authorList>
    </citation>
    <scope>NUCLEOTIDE SEQUENCE [LARGE SCALE GENOMIC DNA]</scope>
    <source>
        <strain evidence="5 6">MEB164</strain>
    </source>
</reference>
<name>A0ABW8PUR2_9GAMM</name>
<evidence type="ECO:0000313" key="5">
    <source>
        <dbReference type="EMBL" id="MFK7160020.1"/>
    </source>
</evidence>
<evidence type="ECO:0000313" key="6">
    <source>
        <dbReference type="Proteomes" id="UP001621714"/>
    </source>
</evidence>
<dbReference type="HAMAP" id="MF_00262">
    <property type="entry name" value="MinE"/>
    <property type="match status" value="1"/>
</dbReference>
<sequence length="89" mass="10607">MLRQLFHRERAPSAQHARERLKIILAHERCFRNQSDFLPRMQQDILEVIKRYMPVDLEHVKVQLENQDELSVLEINVTVPEEMLSTTTP</sequence>
<keyword evidence="4 5" id="KW-0132">Cell division</keyword>
<dbReference type="RefSeq" id="WP_405337096.1">
    <property type="nucleotide sequence ID" value="NZ_JBANFI010000002.1"/>
</dbReference>
<dbReference type="Proteomes" id="UP001621714">
    <property type="component" value="Unassembled WGS sequence"/>
</dbReference>
<comment type="similarity">
    <text evidence="1 4">Belongs to the MinE family.</text>
</comment>
<dbReference type="NCBIfam" id="TIGR01215">
    <property type="entry name" value="minE"/>
    <property type="match status" value="1"/>
</dbReference>
<comment type="caution">
    <text evidence="5">The sequence shown here is derived from an EMBL/GenBank/DDBJ whole genome shotgun (WGS) entry which is preliminary data.</text>
</comment>
<dbReference type="InterPro" id="IPR036707">
    <property type="entry name" value="MinE_sf"/>
</dbReference>
<evidence type="ECO:0000256" key="4">
    <source>
        <dbReference type="HAMAP-Rule" id="MF_00262"/>
    </source>
</evidence>
<keyword evidence="4" id="KW-0131">Cell cycle</keyword>
<dbReference type="GO" id="GO:0051301">
    <property type="term" value="P:cell division"/>
    <property type="evidence" value="ECO:0007669"/>
    <property type="project" value="UniProtKB-KW"/>
</dbReference>
<gene>
    <name evidence="4 5" type="primary">minE</name>
    <name evidence="5" type="ORF">V6U78_03095</name>
</gene>
<evidence type="ECO:0000256" key="1">
    <source>
        <dbReference type="ARBA" id="ARBA00008168"/>
    </source>
</evidence>
<accession>A0ABW8PUR2</accession>
<dbReference type="InterPro" id="IPR005527">
    <property type="entry name" value="MinE"/>
</dbReference>
<protein>
    <recommendedName>
        <fullName evidence="2 4">Cell division topological specificity factor</fullName>
    </recommendedName>
</protein>
<dbReference type="Pfam" id="PF03776">
    <property type="entry name" value="MinE"/>
    <property type="match status" value="1"/>
</dbReference>
<proteinExistence type="inferred from homology"/>
<dbReference type="Gene3D" id="3.30.1070.10">
    <property type="entry name" value="Cell division topological specificity factor MinE"/>
    <property type="match status" value="1"/>
</dbReference>
<comment type="function">
    <text evidence="3 4">Prevents the cell division inhibition by proteins MinC and MinD at internal division sites while permitting inhibition at polar sites. This ensures cell division at the proper site by restricting the formation of a division septum at the midpoint of the long axis of the cell.</text>
</comment>
<keyword evidence="6" id="KW-1185">Reference proteome</keyword>
<dbReference type="SUPFAM" id="SSF55229">
    <property type="entry name" value="Cell division protein MinE topological specificity domain"/>
    <property type="match status" value="1"/>
</dbReference>
<evidence type="ECO:0000256" key="3">
    <source>
        <dbReference type="ARBA" id="ARBA00025265"/>
    </source>
</evidence>
<dbReference type="EMBL" id="JBANFI010000002">
    <property type="protein sequence ID" value="MFK7160020.1"/>
    <property type="molecule type" value="Genomic_DNA"/>
</dbReference>
<dbReference type="NCBIfam" id="NF001422">
    <property type="entry name" value="PRK00296.1"/>
    <property type="match status" value="1"/>
</dbReference>
<organism evidence="5 6">
    <name type="scientific">Marinospirillum alkalitolerans</name>
    <dbReference type="NCBI Taxonomy" id="3123374"/>
    <lineage>
        <taxon>Bacteria</taxon>
        <taxon>Pseudomonadati</taxon>
        <taxon>Pseudomonadota</taxon>
        <taxon>Gammaproteobacteria</taxon>
        <taxon>Oceanospirillales</taxon>
        <taxon>Oceanospirillaceae</taxon>
        <taxon>Marinospirillum</taxon>
    </lineage>
</organism>
<evidence type="ECO:0000256" key="2">
    <source>
        <dbReference type="ARBA" id="ARBA00020112"/>
    </source>
</evidence>